<feature type="transmembrane region" description="Helical" evidence="6">
    <location>
        <begin position="225"/>
        <end position="244"/>
    </location>
</feature>
<proteinExistence type="predicted"/>
<dbReference type="GO" id="GO:0055088">
    <property type="term" value="P:lipid homeostasis"/>
    <property type="evidence" value="ECO:0007669"/>
    <property type="project" value="TreeGrafter"/>
</dbReference>
<dbReference type="AlphaFoldDB" id="A0A8K0ACY1"/>
<evidence type="ECO:0000256" key="3">
    <source>
        <dbReference type="ARBA" id="ARBA00022989"/>
    </source>
</evidence>
<dbReference type="GO" id="GO:0016020">
    <property type="term" value="C:membrane"/>
    <property type="evidence" value="ECO:0007669"/>
    <property type="project" value="UniProtKB-SubCell"/>
</dbReference>
<dbReference type="PANTHER" id="PTHR13439">
    <property type="entry name" value="CT120 PROTEIN"/>
    <property type="match status" value="1"/>
</dbReference>
<evidence type="ECO:0000259" key="7">
    <source>
        <dbReference type="PROSITE" id="PS50922"/>
    </source>
</evidence>
<dbReference type="InterPro" id="IPR006634">
    <property type="entry name" value="TLC-dom"/>
</dbReference>
<dbReference type="PROSITE" id="PS50922">
    <property type="entry name" value="TLC"/>
    <property type="match status" value="1"/>
</dbReference>
<feature type="transmembrane region" description="Helical" evidence="6">
    <location>
        <begin position="53"/>
        <end position="71"/>
    </location>
</feature>
<evidence type="ECO:0000313" key="8">
    <source>
        <dbReference type="EMBL" id="CAH1272606.1"/>
    </source>
</evidence>
<evidence type="ECO:0000313" key="9">
    <source>
        <dbReference type="Proteomes" id="UP000838412"/>
    </source>
</evidence>
<feature type="domain" description="TLC" evidence="7">
    <location>
        <begin position="16"/>
        <end position="254"/>
    </location>
</feature>
<feature type="transmembrane region" description="Helical" evidence="6">
    <location>
        <begin position="96"/>
        <end position="117"/>
    </location>
</feature>
<accession>A0A8K0ACY1</accession>
<name>A0A8K0ACY1_BRALA</name>
<keyword evidence="4 5" id="KW-0472">Membrane</keyword>
<keyword evidence="9" id="KW-1185">Reference proteome</keyword>
<comment type="subcellular location">
    <subcellularLocation>
        <location evidence="1">Membrane</location>
        <topology evidence="1">Multi-pass membrane protein</topology>
    </subcellularLocation>
</comment>
<evidence type="ECO:0000256" key="5">
    <source>
        <dbReference type="PROSITE-ProRule" id="PRU00205"/>
    </source>
</evidence>
<protein>
    <submittedName>
        <fullName evidence="8">TMEM56 protein</fullName>
    </submittedName>
</protein>
<dbReference type="GO" id="GO:0005783">
    <property type="term" value="C:endoplasmic reticulum"/>
    <property type="evidence" value="ECO:0007669"/>
    <property type="project" value="TreeGrafter"/>
</dbReference>
<dbReference type="EMBL" id="OV696693">
    <property type="protein sequence ID" value="CAH1272606.1"/>
    <property type="molecule type" value="Genomic_DNA"/>
</dbReference>
<dbReference type="Pfam" id="PF03798">
    <property type="entry name" value="TRAM_LAG1_CLN8"/>
    <property type="match status" value="1"/>
</dbReference>
<dbReference type="OrthoDB" id="10266980at2759"/>
<evidence type="ECO:0000256" key="4">
    <source>
        <dbReference type="ARBA" id="ARBA00023136"/>
    </source>
</evidence>
<feature type="transmembrane region" description="Helical" evidence="6">
    <location>
        <begin position="184"/>
        <end position="205"/>
    </location>
</feature>
<keyword evidence="2 5" id="KW-0812">Transmembrane</keyword>
<organism evidence="8 9">
    <name type="scientific">Branchiostoma lanceolatum</name>
    <name type="common">Common lancelet</name>
    <name type="synonym">Amphioxus lanceolatum</name>
    <dbReference type="NCBI Taxonomy" id="7740"/>
    <lineage>
        <taxon>Eukaryota</taxon>
        <taxon>Metazoa</taxon>
        <taxon>Chordata</taxon>
        <taxon>Cephalochordata</taxon>
        <taxon>Leptocardii</taxon>
        <taxon>Amphioxiformes</taxon>
        <taxon>Branchiostomatidae</taxon>
        <taxon>Branchiostoma</taxon>
    </lineage>
</organism>
<sequence length="262" mass="29784">MEHSRLFVTCPVGVRVTRLSSGRRVPATLEVRPWQPSLLLTLVTAMAYNVQHVLTILGSFFFHLAVFKWFASPVLRRLWPVFATLPTDKQVSSQNYVMSLIHGAVVGGLGLYAFLFSSLPPEKICRETAVHHVCGLWMAYFGTVDPVIPYFGNLWLMSELSSPFLHLRVLLLNMGQKTSLLYKVNGVALLVVFFLCRILTIPLWSHLKPHLGTDELYGTRFGLRVGLFVLTPFQHLFNVFWFKLNVRCCVGRRLIIVVDIPK</sequence>
<dbReference type="Proteomes" id="UP000838412">
    <property type="component" value="Chromosome 8"/>
</dbReference>
<dbReference type="InterPro" id="IPR050846">
    <property type="entry name" value="TLCD"/>
</dbReference>
<keyword evidence="3 6" id="KW-1133">Transmembrane helix</keyword>
<feature type="transmembrane region" description="Helical" evidence="6">
    <location>
        <begin position="129"/>
        <end position="148"/>
    </location>
</feature>
<evidence type="ECO:0000256" key="6">
    <source>
        <dbReference type="SAM" id="Phobius"/>
    </source>
</evidence>
<dbReference type="PANTHER" id="PTHR13439:SF0">
    <property type="entry name" value="TOPOISOMERASE I DAMAGE AFFECTED PROTEIN 4"/>
    <property type="match status" value="1"/>
</dbReference>
<reference evidence="8" key="1">
    <citation type="submission" date="2022-01" db="EMBL/GenBank/DDBJ databases">
        <authorList>
            <person name="Braso-Vives M."/>
        </authorList>
    </citation>
    <scope>NUCLEOTIDE SEQUENCE</scope>
</reference>
<gene>
    <name evidence="8" type="primary">TMEM56</name>
    <name evidence="8" type="ORF">BLAG_LOCUS24205</name>
</gene>
<evidence type="ECO:0000256" key="2">
    <source>
        <dbReference type="ARBA" id="ARBA00022692"/>
    </source>
</evidence>
<evidence type="ECO:0000256" key="1">
    <source>
        <dbReference type="ARBA" id="ARBA00004141"/>
    </source>
</evidence>